<dbReference type="RefSeq" id="XP_068355832.1">
    <property type="nucleotide sequence ID" value="XM_068507176.1"/>
</dbReference>
<reference evidence="2" key="1">
    <citation type="submission" date="2016-10" db="EMBL/GenBank/DDBJ databases">
        <authorList>
            <person name="Benchimol M."/>
            <person name="Almeida L.G."/>
            <person name="Vasconcelos A.T."/>
            <person name="Perreira-Neves A."/>
            <person name="Rosa I.A."/>
            <person name="Tasca T."/>
            <person name="Bogo M.R."/>
            <person name="de Souza W."/>
        </authorList>
    </citation>
    <scope>NUCLEOTIDE SEQUENCE [LARGE SCALE GENOMIC DNA]</scope>
    <source>
        <strain evidence="2">K</strain>
    </source>
</reference>
<sequence length="286" mass="32011">MQIQKREHLARALESSVNATSLCSSPRLSLLCAQFGVAPIDELLASLNLPFQVTLDEAVAACRYSFALSQYLVEMTPTGTPAIVLNYKVCSNSLTVARVPQTITPEKLKLFASQLTGAKAVKVNLIKKSNINNSNNGQKNFISGNTFKLDFEQPEQAHAFWRALKYAPIDGHFLLATASWEPIKYNYSQTQIGMTTSQQSNNSRNTKSKNNNNYNNNNKQSGRRRNASVNNNHNTYVNNNNINNGGRRQIQVQPPTQPALKISRRRDYMQVVPLLIENRLNINVSK</sequence>
<dbReference type="Proteomes" id="UP000179807">
    <property type="component" value="Unassembled WGS sequence"/>
</dbReference>
<name>A0A1J4JW80_9EUKA</name>
<evidence type="ECO:0000313" key="3">
    <source>
        <dbReference type="Proteomes" id="UP000179807"/>
    </source>
</evidence>
<feature type="region of interest" description="Disordered" evidence="1">
    <location>
        <begin position="195"/>
        <end position="255"/>
    </location>
</feature>
<dbReference type="VEuPathDB" id="TrichDB:TRFO_30140"/>
<evidence type="ECO:0000313" key="2">
    <source>
        <dbReference type="EMBL" id="OHT02696.1"/>
    </source>
</evidence>
<feature type="compositionally biased region" description="Low complexity" evidence="1">
    <location>
        <begin position="195"/>
        <end position="220"/>
    </location>
</feature>
<protein>
    <submittedName>
        <fullName evidence="2">Uncharacterized protein</fullName>
    </submittedName>
</protein>
<keyword evidence="3" id="KW-1185">Reference proteome</keyword>
<comment type="caution">
    <text evidence="2">The sequence shown here is derived from an EMBL/GenBank/DDBJ whole genome shotgun (WGS) entry which is preliminary data.</text>
</comment>
<organism evidence="2 3">
    <name type="scientific">Tritrichomonas foetus</name>
    <dbReference type="NCBI Taxonomy" id="1144522"/>
    <lineage>
        <taxon>Eukaryota</taxon>
        <taxon>Metamonada</taxon>
        <taxon>Parabasalia</taxon>
        <taxon>Tritrichomonadida</taxon>
        <taxon>Tritrichomonadidae</taxon>
        <taxon>Tritrichomonas</taxon>
    </lineage>
</organism>
<evidence type="ECO:0000256" key="1">
    <source>
        <dbReference type="SAM" id="MobiDB-lite"/>
    </source>
</evidence>
<feature type="compositionally biased region" description="Low complexity" evidence="1">
    <location>
        <begin position="227"/>
        <end position="244"/>
    </location>
</feature>
<dbReference type="GeneID" id="94841880"/>
<accession>A0A1J4JW80</accession>
<gene>
    <name evidence="2" type="ORF">TRFO_30140</name>
</gene>
<dbReference type="AlphaFoldDB" id="A0A1J4JW80"/>
<proteinExistence type="predicted"/>
<dbReference type="EMBL" id="MLAK01000857">
    <property type="protein sequence ID" value="OHT02696.1"/>
    <property type="molecule type" value="Genomic_DNA"/>
</dbReference>